<evidence type="ECO:0000313" key="2">
    <source>
        <dbReference type="Proteomes" id="UP000324222"/>
    </source>
</evidence>
<organism evidence="1 2">
    <name type="scientific">Portunus trituberculatus</name>
    <name type="common">Swimming crab</name>
    <name type="synonym">Neptunus trituberculatus</name>
    <dbReference type="NCBI Taxonomy" id="210409"/>
    <lineage>
        <taxon>Eukaryota</taxon>
        <taxon>Metazoa</taxon>
        <taxon>Ecdysozoa</taxon>
        <taxon>Arthropoda</taxon>
        <taxon>Crustacea</taxon>
        <taxon>Multicrustacea</taxon>
        <taxon>Malacostraca</taxon>
        <taxon>Eumalacostraca</taxon>
        <taxon>Eucarida</taxon>
        <taxon>Decapoda</taxon>
        <taxon>Pleocyemata</taxon>
        <taxon>Brachyura</taxon>
        <taxon>Eubrachyura</taxon>
        <taxon>Portunoidea</taxon>
        <taxon>Portunidae</taxon>
        <taxon>Portuninae</taxon>
        <taxon>Portunus</taxon>
    </lineage>
</organism>
<gene>
    <name evidence="1" type="ORF">E2C01_046597</name>
</gene>
<dbReference type="AlphaFoldDB" id="A0A5B7FZ01"/>
<evidence type="ECO:0000313" key="1">
    <source>
        <dbReference type="EMBL" id="MPC52721.1"/>
    </source>
</evidence>
<comment type="caution">
    <text evidence="1">The sequence shown here is derived from an EMBL/GenBank/DDBJ whole genome shotgun (WGS) entry which is preliminary data.</text>
</comment>
<proteinExistence type="predicted"/>
<name>A0A5B7FZ01_PORTR</name>
<dbReference type="Proteomes" id="UP000324222">
    <property type="component" value="Unassembled WGS sequence"/>
</dbReference>
<dbReference type="EMBL" id="VSRR010011101">
    <property type="protein sequence ID" value="MPC52721.1"/>
    <property type="molecule type" value="Genomic_DNA"/>
</dbReference>
<reference evidence="1 2" key="1">
    <citation type="submission" date="2019-05" db="EMBL/GenBank/DDBJ databases">
        <title>Another draft genome of Portunus trituberculatus and its Hox gene families provides insights of decapod evolution.</title>
        <authorList>
            <person name="Jeong J.-H."/>
            <person name="Song I."/>
            <person name="Kim S."/>
            <person name="Choi T."/>
            <person name="Kim D."/>
            <person name="Ryu S."/>
            <person name="Kim W."/>
        </authorList>
    </citation>
    <scope>NUCLEOTIDE SEQUENCE [LARGE SCALE GENOMIC DNA]</scope>
    <source>
        <tissue evidence="1">Muscle</tissue>
    </source>
</reference>
<sequence>MEVLQYEREISIKTIKSAELDEEIKKRQLQALQYGSAIQQEQLKYQKMLVETTAKNLNATMQLLQIATNLRQQMQ</sequence>
<keyword evidence="2" id="KW-1185">Reference proteome</keyword>
<protein>
    <submittedName>
        <fullName evidence="1">Uncharacterized protein</fullName>
    </submittedName>
</protein>
<accession>A0A5B7FZ01</accession>